<comment type="caution">
    <text evidence="2">The sequence shown here is derived from an EMBL/GenBank/DDBJ whole genome shotgun (WGS) entry which is preliminary data.</text>
</comment>
<evidence type="ECO:0000313" key="3">
    <source>
        <dbReference type="Proteomes" id="UP000235145"/>
    </source>
</evidence>
<dbReference type="PANTHER" id="PTHR48463">
    <property type="entry name" value="DUF223 DOMAIN-CONTAINING PROTEIN"/>
    <property type="match status" value="1"/>
</dbReference>
<evidence type="ECO:0000313" key="2">
    <source>
        <dbReference type="EMBL" id="KAJ0193861.1"/>
    </source>
</evidence>
<dbReference type="PANTHER" id="PTHR48463:SF1">
    <property type="entry name" value="DUF223 DOMAIN-CONTAINING PROTEIN"/>
    <property type="match status" value="1"/>
</dbReference>
<reference evidence="2 3" key="1">
    <citation type="journal article" date="2017" name="Nat. Commun.">
        <title>Genome assembly with in vitro proximity ligation data and whole-genome triplication in lettuce.</title>
        <authorList>
            <person name="Reyes-Chin-Wo S."/>
            <person name="Wang Z."/>
            <person name="Yang X."/>
            <person name="Kozik A."/>
            <person name="Arikit S."/>
            <person name="Song C."/>
            <person name="Xia L."/>
            <person name="Froenicke L."/>
            <person name="Lavelle D.O."/>
            <person name="Truco M.J."/>
            <person name="Xia R."/>
            <person name="Zhu S."/>
            <person name="Xu C."/>
            <person name="Xu H."/>
            <person name="Xu X."/>
            <person name="Cox K."/>
            <person name="Korf I."/>
            <person name="Meyers B.C."/>
            <person name="Michelmore R.W."/>
        </authorList>
    </citation>
    <scope>NUCLEOTIDE SEQUENCE [LARGE SCALE GENOMIC DNA]</scope>
    <source>
        <strain evidence="3">cv. Salinas</strain>
        <tissue evidence="2">Seedlings</tissue>
    </source>
</reference>
<dbReference type="AlphaFoldDB" id="A0A9R1UUD1"/>
<dbReference type="EMBL" id="NBSK02000008">
    <property type="protein sequence ID" value="KAJ0193861.1"/>
    <property type="molecule type" value="Genomic_DNA"/>
</dbReference>
<keyword evidence="1" id="KW-0732">Signal</keyword>
<proteinExistence type="predicted"/>
<accession>A0A9R1UUD1</accession>
<organism evidence="2 3">
    <name type="scientific">Lactuca sativa</name>
    <name type="common">Garden lettuce</name>
    <dbReference type="NCBI Taxonomy" id="4236"/>
    <lineage>
        <taxon>Eukaryota</taxon>
        <taxon>Viridiplantae</taxon>
        <taxon>Streptophyta</taxon>
        <taxon>Embryophyta</taxon>
        <taxon>Tracheophyta</taxon>
        <taxon>Spermatophyta</taxon>
        <taxon>Magnoliopsida</taxon>
        <taxon>eudicotyledons</taxon>
        <taxon>Gunneridae</taxon>
        <taxon>Pentapetalae</taxon>
        <taxon>asterids</taxon>
        <taxon>campanulids</taxon>
        <taxon>Asterales</taxon>
        <taxon>Asteraceae</taxon>
        <taxon>Cichorioideae</taxon>
        <taxon>Cichorieae</taxon>
        <taxon>Lactucinae</taxon>
        <taxon>Lactuca</taxon>
    </lineage>
</organism>
<feature type="chain" id="PRO_5040305144" evidence="1">
    <location>
        <begin position="18"/>
        <end position="110"/>
    </location>
</feature>
<keyword evidence="3" id="KW-1185">Reference proteome</keyword>
<feature type="signal peptide" evidence="1">
    <location>
        <begin position="1"/>
        <end position="17"/>
    </location>
</feature>
<gene>
    <name evidence="2" type="ORF">LSAT_V11C800447680</name>
</gene>
<sequence length="110" mass="12958">MFYIFIITFSALNYAESIQILGQRTNQDYIESVLHISNCYIIAEYSCPQLDKYQKVLESNFYIDVGLVSVIRPLLDTVTIPTNWFRFVSKEQLLELREQPPYYPGLYLKC</sequence>
<dbReference type="Proteomes" id="UP000235145">
    <property type="component" value="Unassembled WGS sequence"/>
</dbReference>
<evidence type="ECO:0000256" key="1">
    <source>
        <dbReference type="SAM" id="SignalP"/>
    </source>
</evidence>
<protein>
    <submittedName>
        <fullName evidence="2">Uncharacterized protein</fullName>
    </submittedName>
</protein>
<name>A0A9R1UUD1_LACSA</name>